<reference evidence="1 4" key="1">
    <citation type="journal article" date="2014" name="Int. J. Syst. Evol. Microbiol.">
        <title>Complete genome sequence of Corynebacterium casei LMG S-19264T (=DSM 44701T), isolated from a smear-ripened cheese.</title>
        <authorList>
            <consortium name="US DOE Joint Genome Institute (JGI-PGF)"/>
            <person name="Walter F."/>
            <person name="Albersmeier A."/>
            <person name="Kalinowski J."/>
            <person name="Ruckert C."/>
        </authorList>
    </citation>
    <scope>NUCLEOTIDE SEQUENCE [LARGE SCALE GENOMIC DNA]</scope>
    <source>
        <strain evidence="1 4">JCM 4434</strain>
    </source>
</reference>
<protein>
    <submittedName>
        <fullName evidence="2">Uncharacterized protein</fullName>
    </submittedName>
</protein>
<evidence type="ECO:0000313" key="3">
    <source>
        <dbReference type="Proteomes" id="UP000037395"/>
    </source>
</evidence>
<reference evidence="1" key="5">
    <citation type="submission" date="2020-09" db="EMBL/GenBank/DDBJ databases">
        <authorList>
            <person name="Sun Q."/>
            <person name="Ohkuma M."/>
        </authorList>
    </citation>
    <scope>NUCLEOTIDE SEQUENCE</scope>
    <source>
        <strain evidence="1">JCM 4434</strain>
    </source>
</reference>
<name>A0A1E7N9R4_KITAU</name>
<organism evidence="2 3">
    <name type="scientific">Kitasatospora aureofaciens</name>
    <name type="common">Streptomyces aureofaciens</name>
    <dbReference type="NCBI Taxonomy" id="1894"/>
    <lineage>
        <taxon>Bacteria</taxon>
        <taxon>Bacillati</taxon>
        <taxon>Actinomycetota</taxon>
        <taxon>Actinomycetes</taxon>
        <taxon>Kitasatosporales</taxon>
        <taxon>Streptomycetaceae</taxon>
        <taxon>Kitasatospora</taxon>
    </lineage>
</organism>
<dbReference type="EMBL" id="BMUB01000017">
    <property type="protein sequence ID" value="GGU96104.1"/>
    <property type="molecule type" value="Genomic_DNA"/>
</dbReference>
<dbReference type="OrthoDB" id="4245970at2"/>
<dbReference type="GeneID" id="97488711"/>
<gene>
    <name evidence="1" type="ORF">GCM10010502_57640</name>
    <name evidence="2" type="ORF">HS99_0005315</name>
</gene>
<dbReference type="Proteomes" id="UP000037395">
    <property type="component" value="Unassembled WGS sequence"/>
</dbReference>
<keyword evidence="3" id="KW-1185">Reference proteome</keyword>
<accession>A0A1E7N9R4</accession>
<dbReference type="RefSeq" id="WP_030555270.1">
    <property type="nucleotide sequence ID" value="NZ_BMUB01000017.1"/>
</dbReference>
<evidence type="ECO:0000313" key="1">
    <source>
        <dbReference type="EMBL" id="GGU96104.1"/>
    </source>
</evidence>
<evidence type="ECO:0000313" key="2">
    <source>
        <dbReference type="EMBL" id="OEV37223.1"/>
    </source>
</evidence>
<reference evidence="2" key="4">
    <citation type="submission" date="2016-08" db="EMBL/GenBank/DDBJ databases">
        <title>Sequencing, Assembly and Comparative Genomics of S. aureofaciens ATCC 10762.</title>
        <authorList>
            <person name="Gradnigo J.S."/>
            <person name="Johnson N."/>
            <person name="Somerville G.A."/>
        </authorList>
    </citation>
    <scope>NUCLEOTIDE SEQUENCE [LARGE SCALE GENOMIC DNA]</scope>
    <source>
        <strain evidence="2">ATCC 10762</strain>
    </source>
</reference>
<comment type="caution">
    <text evidence="2">The sequence shown here is derived from an EMBL/GenBank/DDBJ whole genome shotgun (WGS) entry which is preliminary data.</text>
</comment>
<reference evidence="3" key="3">
    <citation type="submission" date="2016-08" db="EMBL/GenBank/DDBJ databases">
        <title>Sequencing, assembly and comparative genomics of S. aureofaciens ATCC 10762.</title>
        <authorList>
            <person name="Gradnigo J.S."/>
            <person name="Johnson N."/>
            <person name="Somerville G.A."/>
        </authorList>
    </citation>
    <scope>NUCLEOTIDE SEQUENCE [LARGE SCALE GENOMIC DNA]</scope>
    <source>
        <strain evidence="3">ATCC 10762 / DSM 40127 / CCM 3239 / JCM 4008 / LMG 5968 / NBRC 12843 / NCIMB 8234 / A-377</strain>
    </source>
</reference>
<proteinExistence type="predicted"/>
<evidence type="ECO:0000313" key="4">
    <source>
        <dbReference type="Proteomes" id="UP000610124"/>
    </source>
</evidence>
<reference evidence="2 3" key="2">
    <citation type="submission" date="2014-07" db="EMBL/GenBank/DDBJ databases">
        <authorList>
            <person name="Zhang J.E."/>
            <person name="Yang H."/>
            <person name="Guo J."/>
            <person name="Deng Z."/>
            <person name="Luo H."/>
            <person name="Luo M."/>
            <person name="Zhao B."/>
        </authorList>
    </citation>
    <scope>NUCLEOTIDE SEQUENCE [LARGE SCALE GENOMIC DNA]</scope>
    <source>
        <strain evidence="2">ATCC 10762</strain>
        <strain evidence="3">ATCC 10762 / DSM 40127 / CCM 3239 / JCM 4008 / LMG 5968 / NBRC 12843 / NCIMB 8234 / A-377</strain>
    </source>
</reference>
<dbReference type="Proteomes" id="UP000610124">
    <property type="component" value="Unassembled WGS sequence"/>
</dbReference>
<dbReference type="EMBL" id="JPRF03000021">
    <property type="protein sequence ID" value="OEV37223.1"/>
    <property type="molecule type" value="Genomic_DNA"/>
</dbReference>
<dbReference type="AlphaFoldDB" id="A0A1E7N9R4"/>
<accession>A0A8H9LTC0</accession>
<sequence>MSDFSDVPDDEHDPITLSPVVEEFLGDPDTPADVFSAVVAFLIDLRQNAFPHLSLPVPGRPGMHSAPLRRDQGLVEYAVNEGSDPPQIYVSRILRAD</sequence>